<name>A0A0F6B081_SALT1</name>
<evidence type="ECO:0000313" key="1">
    <source>
        <dbReference type="EMBL" id="ACY87907.1"/>
    </source>
</evidence>
<dbReference type="Proteomes" id="UP000002695">
    <property type="component" value="Chromosome"/>
</dbReference>
<dbReference type="KEGG" id="seo:STM14_1421"/>
<evidence type="ECO:0008006" key="3">
    <source>
        <dbReference type="Google" id="ProtNLM"/>
    </source>
</evidence>
<protein>
    <recommendedName>
        <fullName evidence="3">Prophage protein</fullName>
    </recommendedName>
</protein>
<reference evidence="1 2" key="1">
    <citation type="journal article" date="2010" name="J. Bacteriol.">
        <title>Short-term signatures of evolutionary change in the Salmonella enterica serovar typhimurium 14028 genome.</title>
        <authorList>
            <person name="Jarvik T."/>
            <person name="Smillie C."/>
            <person name="Groisman E.A."/>
            <person name="Ochman H."/>
        </authorList>
    </citation>
    <scope>NUCLEOTIDE SEQUENCE [LARGE SCALE GENOMIC DNA]</scope>
    <source>
        <strain evidence="2">14028s / SGSC 2262</strain>
    </source>
</reference>
<accession>A0A0F6B081</accession>
<sequence>MIMNKITALPVERDNYGYWTHPLYEQFCDGREVISPDELNAWLEANGLEWKVSYLDDEEIDPDVDGCDISTWQPDPPAGNGWFVGSIHDTEDGAVCIWLRNVQDGHYE</sequence>
<dbReference type="AlphaFoldDB" id="A0A0F6B081"/>
<dbReference type="EMBL" id="CP001363">
    <property type="protein sequence ID" value="ACY87907.1"/>
    <property type="molecule type" value="Genomic_DNA"/>
</dbReference>
<organism evidence="1 2">
    <name type="scientific">Salmonella typhimurium (strain 14028s / SGSC 2262)</name>
    <dbReference type="NCBI Taxonomy" id="588858"/>
    <lineage>
        <taxon>Bacteria</taxon>
        <taxon>Pseudomonadati</taxon>
        <taxon>Pseudomonadota</taxon>
        <taxon>Gammaproteobacteria</taxon>
        <taxon>Enterobacterales</taxon>
        <taxon>Enterobacteriaceae</taxon>
        <taxon>Salmonella</taxon>
    </lineage>
</organism>
<evidence type="ECO:0000313" key="2">
    <source>
        <dbReference type="Proteomes" id="UP000002695"/>
    </source>
</evidence>
<gene>
    <name evidence="1" type="ordered locus">STM14_1421</name>
</gene>
<keyword evidence="2" id="KW-1185">Reference proteome</keyword>
<proteinExistence type="predicted"/>
<dbReference type="PATRIC" id="fig|588858.6.peg.1390"/>
<dbReference type="HOGENOM" id="CLU_143290_1_0_6"/>